<evidence type="ECO:0000256" key="1">
    <source>
        <dbReference type="PROSITE-ProRule" id="PRU00103"/>
    </source>
</evidence>
<feature type="domain" description="Dynein axonemal assembly factor 5 HEAT-repeat" evidence="3">
    <location>
        <begin position="473"/>
        <end position="683"/>
    </location>
</feature>
<dbReference type="Gramene" id="PNW78486">
    <property type="protein sequence ID" value="PNW78486"/>
    <property type="gene ID" value="CHLRE_09g395500v5"/>
</dbReference>
<feature type="region of interest" description="Disordered" evidence="2">
    <location>
        <begin position="49"/>
        <end position="79"/>
    </location>
</feature>
<organism evidence="5 6">
    <name type="scientific">Chlamydomonas reinhardtii</name>
    <name type="common">Chlamydomonas smithii</name>
    <dbReference type="NCBI Taxonomy" id="3055"/>
    <lineage>
        <taxon>Eukaryota</taxon>
        <taxon>Viridiplantae</taxon>
        <taxon>Chlorophyta</taxon>
        <taxon>core chlorophytes</taxon>
        <taxon>Chlorophyceae</taxon>
        <taxon>CS clade</taxon>
        <taxon>Chlamydomonadales</taxon>
        <taxon>Chlamydomonadaceae</taxon>
        <taxon>Chlamydomonas</taxon>
    </lineage>
</organism>
<gene>
    <name evidence="5" type="ORF">CHLRE_09g395500v5</name>
</gene>
<evidence type="ECO:0000313" key="5">
    <source>
        <dbReference type="EMBL" id="PNW78486.1"/>
    </source>
</evidence>
<dbReference type="OrthoDB" id="413572at2759"/>
<dbReference type="Gene3D" id="1.25.10.10">
    <property type="entry name" value="Leucine-rich Repeat Variant"/>
    <property type="match status" value="3"/>
</dbReference>
<dbReference type="PROSITE" id="PS50077">
    <property type="entry name" value="HEAT_REPEAT"/>
    <property type="match status" value="1"/>
</dbReference>
<feature type="compositionally biased region" description="Low complexity" evidence="2">
    <location>
        <begin position="49"/>
        <end position="76"/>
    </location>
</feature>
<dbReference type="OMA" id="AFQGPWA"/>
<proteinExistence type="predicted"/>
<dbReference type="InterPro" id="IPR016024">
    <property type="entry name" value="ARM-type_fold"/>
</dbReference>
<protein>
    <recommendedName>
        <fullName evidence="7">TOG domain-containing protein</fullName>
    </recommendedName>
</protein>
<dbReference type="EMBL" id="CM008970">
    <property type="protein sequence ID" value="PNW78486.1"/>
    <property type="molecule type" value="Genomic_DNA"/>
</dbReference>
<dbReference type="KEGG" id="cre:CHLRE_09g395500v5"/>
<feature type="region of interest" description="Disordered" evidence="2">
    <location>
        <begin position="373"/>
        <end position="392"/>
    </location>
</feature>
<evidence type="ECO:0000256" key="2">
    <source>
        <dbReference type="SAM" id="MobiDB-lite"/>
    </source>
</evidence>
<dbReference type="Proteomes" id="UP000006906">
    <property type="component" value="Chromosome 9"/>
</dbReference>
<feature type="domain" description="Dynein axonemal assembly factor 5 TPR repeats" evidence="4">
    <location>
        <begin position="203"/>
        <end position="367"/>
    </location>
</feature>
<dbReference type="AlphaFoldDB" id="A0A2K3DD76"/>
<dbReference type="InterPro" id="IPR021133">
    <property type="entry name" value="HEAT_type_2"/>
</dbReference>
<accession>A0A2K3DD76</accession>
<dbReference type="InterPro" id="IPR011989">
    <property type="entry name" value="ARM-like"/>
</dbReference>
<evidence type="ECO:0000313" key="6">
    <source>
        <dbReference type="Proteomes" id="UP000006906"/>
    </source>
</evidence>
<keyword evidence="6" id="KW-1185">Reference proteome</keyword>
<reference evidence="5 6" key="1">
    <citation type="journal article" date="2007" name="Science">
        <title>The Chlamydomonas genome reveals the evolution of key animal and plant functions.</title>
        <authorList>
            <person name="Merchant S.S."/>
            <person name="Prochnik S.E."/>
            <person name="Vallon O."/>
            <person name="Harris E.H."/>
            <person name="Karpowicz S.J."/>
            <person name="Witman G.B."/>
            <person name="Terry A."/>
            <person name="Salamov A."/>
            <person name="Fritz-Laylin L.K."/>
            <person name="Marechal-Drouard L."/>
            <person name="Marshall W.F."/>
            <person name="Qu L.H."/>
            <person name="Nelson D.R."/>
            <person name="Sanderfoot A.A."/>
            <person name="Spalding M.H."/>
            <person name="Kapitonov V.V."/>
            <person name="Ren Q."/>
            <person name="Ferris P."/>
            <person name="Lindquist E."/>
            <person name="Shapiro H."/>
            <person name="Lucas S.M."/>
            <person name="Grimwood J."/>
            <person name="Schmutz J."/>
            <person name="Cardol P."/>
            <person name="Cerutti H."/>
            <person name="Chanfreau G."/>
            <person name="Chen C.L."/>
            <person name="Cognat V."/>
            <person name="Croft M.T."/>
            <person name="Dent R."/>
            <person name="Dutcher S."/>
            <person name="Fernandez E."/>
            <person name="Fukuzawa H."/>
            <person name="Gonzalez-Ballester D."/>
            <person name="Gonzalez-Halphen D."/>
            <person name="Hallmann A."/>
            <person name="Hanikenne M."/>
            <person name="Hippler M."/>
            <person name="Inwood W."/>
            <person name="Jabbari K."/>
            <person name="Kalanon M."/>
            <person name="Kuras R."/>
            <person name="Lefebvre P.A."/>
            <person name="Lemaire S.D."/>
            <person name="Lobanov A.V."/>
            <person name="Lohr M."/>
            <person name="Manuell A."/>
            <person name="Meier I."/>
            <person name="Mets L."/>
            <person name="Mittag M."/>
            <person name="Mittelmeier T."/>
            <person name="Moroney J.V."/>
            <person name="Moseley J."/>
            <person name="Napoli C."/>
            <person name="Nedelcu A.M."/>
            <person name="Niyogi K."/>
            <person name="Novoselov S.V."/>
            <person name="Paulsen I.T."/>
            <person name="Pazour G."/>
            <person name="Purton S."/>
            <person name="Ral J.P."/>
            <person name="Riano-Pachon D.M."/>
            <person name="Riekhof W."/>
            <person name="Rymarquis L."/>
            <person name="Schroda M."/>
            <person name="Stern D."/>
            <person name="Umen J."/>
            <person name="Willows R."/>
            <person name="Wilson N."/>
            <person name="Zimmer S.L."/>
            <person name="Allmer J."/>
            <person name="Balk J."/>
            <person name="Bisova K."/>
            <person name="Chen C.J."/>
            <person name="Elias M."/>
            <person name="Gendler K."/>
            <person name="Hauser C."/>
            <person name="Lamb M.R."/>
            <person name="Ledford H."/>
            <person name="Long J.C."/>
            <person name="Minagawa J."/>
            <person name="Page M.D."/>
            <person name="Pan J."/>
            <person name="Pootakham W."/>
            <person name="Roje S."/>
            <person name="Rose A."/>
            <person name="Stahlberg E."/>
            <person name="Terauchi A.M."/>
            <person name="Yang P."/>
            <person name="Ball S."/>
            <person name="Bowler C."/>
            <person name="Dieckmann C.L."/>
            <person name="Gladyshev V.N."/>
            <person name="Green P."/>
            <person name="Jorgensen R."/>
            <person name="Mayfield S."/>
            <person name="Mueller-Roeber B."/>
            <person name="Rajamani S."/>
            <person name="Sayre R.T."/>
            <person name="Brokstein P."/>
            <person name="Dubchak I."/>
            <person name="Goodstein D."/>
            <person name="Hornick L."/>
            <person name="Huang Y.W."/>
            <person name="Jhaveri J."/>
            <person name="Luo Y."/>
            <person name="Martinez D."/>
            <person name="Ngau W.C."/>
            <person name="Otillar B."/>
            <person name="Poliakov A."/>
            <person name="Porter A."/>
            <person name="Szajkowski L."/>
            <person name="Werner G."/>
            <person name="Zhou K."/>
            <person name="Grigoriev I.V."/>
            <person name="Rokhsar D.S."/>
            <person name="Grossman A.R."/>
        </authorList>
    </citation>
    <scope>NUCLEOTIDE SEQUENCE [LARGE SCALE GENOMIC DNA]</scope>
    <source>
        <strain evidence="6">CC-503</strain>
    </source>
</reference>
<dbReference type="PANTHER" id="PTHR16216:SF2">
    <property type="entry name" value="DYNEIN AXONEMAL ASSEMBLY FACTOR 5"/>
    <property type="match status" value="1"/>
</dbReference>
<evidence type="ECO:0008006" key="7">
    <source>
        <dbReference type="Google" id="ProtNLM"/>
    </source>
</evidence>
<dbReference type="InterPro" id="IPR052623">
    <property type="entry name" value="DAAF5"/>
</dbReference>
<dbReference type="InterPro" id="IPR057978">
    <property type="entry name" value="TPR_DAAF5"/>
</dbReference>
<dbReference type="SUPFAM" id="SSF48371">
    <property type="entry name" value="ARM repeat"/>
    <property type="match status" value="1"/>
</dbReference>
<feature type="repeat" description="HEAT" evidence="1">
    <location>
        <begin position="1024"/>
        <end position="1062"/>
    </location>
</feature>
<name>A0A2K3DD76_CHLRE</name>
<evidence type="ECO:0000259" key="3">
    <source>
        <dbReference type="Pfam" id="PF24573"/>
    </source>
</evidence>
<dbReference type="GeneID" id="66054681"/>
<dbReference type="RefSeq" id="XP_042920912.1">
    <property type="nucleotide sequence ID" value="XM_043065759.1"/>
</dbReference>
<dbReference type="PANTHER" id="PTHR16216">
    <property type="entry name" value="DYNEIN ASSEMBLY FACTOR 5, AXONEMAL"/>
    <property type="match status" value="1"/>
</dbReference>
<evidence type="ECO:0000259" key="4">
    <source>
        <dbReference type="Pfam" id="PF25757"/>
    </source>
</evidence>
<dbReference type="InterPro" id="IPR056497">
    <property type="entry name" value="HEAT_DAAF5"/>
</dbReference>
<dbReference type="InParanoid" id="A0A2K3DD76"/>
<dbReference type="Pfam" id="PF25757">
    <property type="entry name" value="TPR_DNAAF5"/>
    <property type="match status" value="1"/>
</dbReference>
<sequence>MSGTKKSVDEIWKELNAPKKTTQRTGVAGLAVGLGGLPGITSIVRTLPSASSMPSTAPATASSTSHTAHGAASVSGPHQAAAVPTGDAAAYLATLQRTINCLADPDRGLRRTAASTLQDKLFKGDAATPAATPAQLRALLAEPPAPLLRPLVAMMSDSVERCRAVALTVLLDGGKAIVDAAQEQGTAGAAAGGAVGAGGVEALAAVLADVVPEMARRFGALPVQEPAEEVRLQIIQLAALLLEAAPPPALTRFAPDLAAVLCRGLEDGFPDIKKAACSCIESACRRLPFSEALEAAAERLLTSLAPNLQHQHSRVRLAAIQALDALVAAGTPMSLVEGAVVPALRPVGHDRAQQVREAAFTALARWMGHDAPSTSPAAAAAAGEGDGAGVGAQAAPRDARAYVPSLLPLLLIGVSDPQPGTAELALRLVEGVGAAWAAAEDAASASTSAEAGGAAAEELALRVAACSLGAPYGGRPGDGARRMVRALLTEQLPPLVKGLSEWTAGLRVAAARGLHTSLVLAEDGAAAHLKQLLPALCSAIADEEVEVASHVMACVHVVGAHVSAEDWLPRMLDALSATTSAAAAASGITPVADAATTGASTTTAGPSTGGMSITQRTQTLVVLSGLLHAAGRARRRLPPPLLARLAAALAEEPMLAAAAEHGAVRQQLLAATVNTLSWAGAAAGAAADVALPLHVVLLQLYGSELAAAAAAVRAAPVPFVGGQRGSGAAAAAAAAAAVAASPSAVAALGAMGTLAAACRGRGGTAGNADAEADASSGAAVPSTSGAAELVDLHRGWILSALLDGPATTTAAATAPDGLTAAGALLLLPGWRARPGDATWMCVLRAALHTASPAAVAGLAPALVAAVGPLVGDKDQPASLRLSLLELLDGLLEDAERGPALASGAGLALITDALMPPLVWHAGKTAAAVRYAAVTALATLLGRRLPDPQHVLLAVEPPGSVAALPPVAQAGAATAAAAPQGLLPLLTASLDEDWYTDLRLAACYVAEQLLEVAGPALSDASRRALYPELHKRLDDAHNSVRVAACGALRAFVRAAGPAYCDTNSGYLVAGVIIHMDDSDPAVQEAACSVLLEAAAMKPGVTGAEVRKVRDRFRSKHYCDRVLAACGDKQQQ</sequence>
<dbReference type="Pfam" id="PF24573">
    <property type="entry name" value="HEAT_DAAF5"/>
    <property type="match status" value="1"/>
</dbReference>